<protein>
    <submittedName>
        <fullName evidence="1">Uncharacterized protein</fullName>
    </submittedName>
</protein>
<dbReference type="EMBL" id="QBUD01000008">
    <property type="protein sequence ID" value="PUB13260.1"/>
    <property type="molecule type" value="Genomic_DNA"/>
</dbReference>
<evidence type="ECO:0000313" key="1">
    <source>
        <dbReference type="EMBL" id="PUB13260.1"/>
    </source>
</evidence>
<dbReference type="Proteomes" id="UP000244523">
    <property type="component" value="Unassembled WGS sequence"/>
</dbReference>
<sequence>MPHAESADFLLLLSHLWTGMTAQAQLLRL</sequence>
<evidence type="ECO:0000313" key="2">
    <source>
        <dbReference type="Proteomes" id="UP000244523"/>
    </source>
</evidence>
<proteinExistence type="predicted"/>
<reference evidence="1 2" key="1">
    <citation type="submission" date="2018-04" db="EMBL/GenBank/DDBJ databases">
        <title>Genomic Encyclopedia of Archaeal and Bacterial Type Strains, Phase II (KMG-II): from individual species to whole genera.</title>
        <authorList>
            <person name="Goeker M."/>
        </authorList>
    </citation>
    <scope>NUCLEOTIDE SEQUENCE [LARGE SCALE GENOMIC DNA]</scope>
    <source>
        <strain evidence="1 2">DSM 29955</strain>
    </source>
</reference>
<organism evidence="1 2">
    <name type="scientific">Yoonia sediminilitoris</name>
    <dbReference type="NCBI Taxonomy" id="1286148"/>
    <lineage>
        <taxon>Bacteria</taxon>
        <taxon>Pseudomonadati</taxon>
        <taxon>Pseudomonadota</taxon>
        <taxon>Alphaproteobacteria</taxon>
        <taxon>Rhodobacterales</taxon>
        <taxon>Paracoccaceae</taxon>
        <taxon>Yoonia</taxon>
    </lineage>
</organism>
<dbReference type="AlphaFoldDB" id="A0A2T6KE04"/>
<gene>
    <name evidence="1" type="ORF">C8N45_108182</name>
</gene>
<keyword evidence="2" id="KW-1185">Reference proteome</keyword>
<comment type="caution">
    <text evidence="1">The sequence shown here is derived from an EMBL/GenBank/DDBJ whole genome shotgun (WGS) entry which is preliminary data.</text>
</comment>
<accession>A0A2T6KE04</accession>
<name>A0A2T6KE04_9RHOB</name>